<dbReference type="SUPFAM" id="SSF50978">
    <property type="entry name" value="WD40 repeat-like"/>
    <property type="match status" value="1"/>
</dbReference>
<protein>
    <recommendedName>
        <fullName evidence="11">Transfer RNA methyltransferase 82</fullName>
    </recommendedName>
</protein>
<evidence type="ECO:0000256" key="3">
    <source>
        <dbReference type="ARBA" id="ARBA00022694"/>
    </source>
</evidence>
<evidence type="ECO:0000256" key="8">
    <source>
        <dbReference type="SAM" id="MobiDB-lite"/>
    </source>
</evidence>
<evidence type="ECO:0000313" key="10">
    <source>
        <dbReference type="Proteomes" id="UP001166286"/>
    </source>
</evidence>
<evidence type="ECO:0000256" key="6">
    <source>
        <dbReference type="HAMAP-Rule" id="MF_03056"/>
    </source>
</evidence>
<comment type="subcellular location">
    <subcellularLocation>
        <location evidence="1 6">Nucleus</location>
    </subcellularLocation>
</comment>
<keyword evidence="5 6" id="KW-0539">Nucleus</keyword>
<dbReference type="AlphaFoldDB" id="A0AA39R914"/>
<comment type="caution">
    <text evidence="9">The sequence shown here is derived from an EMBL/GenBank/DDBJ whole genome shotgun (WGS) entry which is preliminary data.</text>
</comment>
<evidence type="ECO:0000256" key="4">
    <source>
        <dbReference type="ARBA" id="ARBA00022737"/>
    </source>
</evidence>
<dbReference type="GO" id="GO:0043527">
    <property type="term" value="C:tRNA methyltransferase complex"/>
    <property type="evidence" value="ECO:0007669"/>
    <property type="project" value="TreeGrafter"/>
</dbReference>
<reference evidence="9" key="1">
    <citation type="submission" date="2023-03" db="EMBL/GenBank/DDBJ databases">
        <title>Complete genome of Cladonia borealis.</title>
        <authorList>
            <person name="Park H."/>
        </authorList>
    </citation>
    <scope>NUCLEOTIDE SEQUENCE</scope>
    <source>
        <strain evidence="9">ANT050790</strain>
    </source>
</reference>
<dbReference type="GO" id="GO:0106004">
    <property type="term" value="P:tRNA (guanine-N7)-methylation"/>
    <property type="evidence" value="ECO:0007669"/>
    <property type="project" value="UniProtKB-UniRule"/>
</dbReference>
<dbReference type="InterPro" id="IPR028884">
    <property type="entry name" value="Trm82"/>
</dbReference>
<evidence type="ECO:0000256" key="1">
    <source>
        <dbReference type="ARBA" id="ARBA00004123"/>
    </source>
</evidence>
<proteinExistence type="inferred from homology"/>
<comment type="similarity">
    <text evidence="6">Belongs to the WD repeat TRM82 family.</text>
</comment>
<name>A0AA39R914_9LECA</name>
<comment type="pathway">
    <text evidence="6">tRNA modification; N(7)-methylguanine-tRNA biosynthesis.</text>
</comment>
<dbReference type="InterPro" id="IPR001680">
    <property type="entry name" value="WD40_rpt"/>
</dbReference>
<dbReference type="PROSITE" id="PS50082">
    <property type="entry name" value="WD_REPEATS_2"/>
    <property type="match status" value="1"/>
</dbReference>
<feature type="repeat" description="WD" evidence="7">
    <location>
        <begin position="313"/>
        <end position="346"/>
    </location>
</feature>
<dbReference type="EMBL" id="JAFEKC020000003">
    <property type="protein sequence ID" value="KAK0515990.1"/>
    <property type="molecule type" value="Genomic_DNA"/>
</dbReference>
<evidence type="ECO:0008006" key="11">
    <source>
        <dbReference type="Google" id="ProtNLM"/>
    </source>
</evidence>
<dbReference type="Pfam" id="PF00400">
    <property type="entry name" value="WD40"/>
    <property type="match status" value="1"/>
</dbReference>
<keyword evidence="2 6" id="KW-0853">WD repeat</keyword>
<dbReference type="SMART" id="SM00320">
    <property type="entry name" value="WD40"/>
    <property type="match status" value="3"/>
</dbReference>
<evidence type="ECO:0000313" key="9">
    <source>
        <dbReference type="EMBL" id="KAK0515990.1"/>
    </source>
</evidence>
<organism evidence="9 10">
    <name type="scientific">Cladonia borealis</name>
    <dbReference type="NCBI Taxonomy" id="184061"/>
    <lineage>
        <taxon>Eukaryota</taxon>
        <taxon>Fungi</taxon>
        <taxon>Dikarya</taxon>
        <taxon>Ascomycota</taxon>
        <taxon>Pezizomycotina</taxon>
        <taxon>Lecanoromycetes</taxon>
        <taxon>OSLEUM clade</taxon>
        <taxon>Lecanoromycetidae</taxon>
        <taxon>Lecanorales</taxon>
        <taxon>Lecanorineae</taxon>
        <taxon>Cladoniaceae</taxon>
        <taxon>Cladonia</taxon>
    </lineage>
</organism>
<keyword evidence="10" id="KW-1185">Reference proteome</keyword>
<dbReference type="InterPro" id="IPR015943">
    <property type="entry name" value="WD40/YVTN_repeat-like_dom_sf"/>
</dbReference>
<dbReference type="GO" id="GO:0005634">
    <property type="term" value="C:nucleus"/>
    <property type="evidence" value="ECO:0007669"/>
    <property type="project" value="UniProtKB-SubCell"/>
</dbReference>
<gene>
    <name evidence="9" type="ORF">JMJ35_002024</name>
</gene>
<dbReference type="PANTHER" id="PTHR16288:SF0">
    <property type="entry name" value="TRNA (GUANINE-N(7)-)-METHYLTRANSFERASE NON-CATALYTIC SUBUNIT WDR4"/>
    <property type="match status" value="1"/>
</dbReference>
<feature type="region of interest" description="Disordered" evidence="8">
    <location>
        <begin position="46"/>
        <end position="114"/>
    </location>
</feature>
<keyword evidence="3 6" id="KW-0819">tRNA processing</keyword>
<dbReference type="HAMAP" id="MF_03056">
    <property type="entry name" value="TRM82"/>
    <property type="match status" value="1"/>
</dbReference>
<evidence type="ECO:0000256" key="5">
    <source>
        <dbReference type="ARBA" id="ARBA00023242"/>
    </source>
</evidence>
<accession>A0AA39R914</accession>
<sequence length="563" mass="62277">MPHPYQCLLYCSRPGQAEAGILVASSGPYIHTFNVHNGTYLSTWPSGQETGKSSKDDATAELGSGVTAETETHQEDSQRPRKRQKLSPPRDDSGSSTEIVVNGEDEDGQNRRLKPAISPPVIKLAGTSNGHHVVAVTGEDKCIRVFELLEDGCLIQLSERVMPKRPCAVVLTPDESTLLCADKFGDVHSLPLMGQTHEPILCSADDKQGLENGSKEPPQRDFVPSASSLTVHTKGNREALRQQQKIKNPKAEKKSLNFDHQLLLGHVSLLTDVTCVSISSSNKMRNYILSSDRDEHIRVSRGIPQAHIIEGYCLGHTEFISKLCIPPAHPHLLISGGGDESLFLWDWHPGKIRQKLDLRRPVEDLKRRHGLEPASAKPTIRDQEAAVSGDLEDKFAISNIRVHDWSSSKVNKLETGIIVSCEGIPALFHFRIDTEAGKIEHMGTYGPLEGNVIDVAVIQDQGAVVYSMDTVHEAFSTTTVATDQVQKERFPIGVMKITENARSNMCMQQHQHPQLITAMEQCIQRQSFIPENLTAKGKSMRDLLYGLESLRKRGGEEQNVRDD</sequence>
<dbReference type="Gene3D" id="2.130.10.10">
    <property type="entry name" value="YVTN repeat-like/Quinoprotein amine dehydrogenase"/>
    <property type="match status" value="1"/>
</dbReference>
<keyword evidence="4 6" id="KW-0677">Repeat</keyword>
<dbReference type="GO" id="GO:0005829">
    <property type="term" value="C:cytosol"/>
    <property type="evidence" value="ECO:0007669"/>
    <property type="project" value="TreeGrafter"/>
</dbReference>
<comment type="function">
    <text evidence="6">Required for the formation of N(7)-methylguanine at position 46 (m7G46) in tRNA. In the complex, it is required to stabilize and induce conformational changes of the catalytic subunit.</text>
</comment>
<evidence type="ECO:0000256" key="2">
    <source>
        <dbReference type="ARBA" id="ARBA00022574"/>
    </source>
</evidence>
<evidence type="ECO:0000256" key="7">
    <source>
        <dbReference type="PROSITE-ProRule" id="PRU00221"/>
    </source>
</evidence>
<dbReference type="InterPro" id="IPR036322">
    <property type="entry name" value="WD40_repeat_dom_sf"/>
</dbReference>
<dbReference type="Proteomes" id="UP001166286">
    <property type="component" value="Unassembled WGS sequence"/>
</dbReference>
<dbReference type="PANTHER" id="PTHR16288">
    <property type="entry name" value="WD40 REPEAT PROTEIN 4"/>
    <property type="match status" value="1"/>
</dbReference>
<feature type="compositionally biased region" description="Basic and acidic residues" evidence="8">
    <location>
        <begin position="70"/>
        <end position="79"/>
    </location>
</feature>